<feature type="compositionally biased region" description="Basic and acidic residues" evidence="10">
    <location>
        <begin position="549"/>
        <end position="580"/>
    </location>
</feature>
<evidence type="ECO:0000313" key="12">
    <source>
        <dbReference type="EMBL" id="KAK8771992.1"/>
    </source>
</evidence>
<feature type="coiled-coil region" evidence="9">
    <location>
        <begin position="171"/>
        <end position="201"/>
    </location>
</feature>
<keyword evidence="6 8" id="KW-0508">mRNA splicing</keyword>
<keyword evidence="5 8" id="KW-0747">Spliceosome</keyword>
<comment type="similarity">
    <text evidence="2 8">Belongs to the SLU7 family.</text>
</comment>
<evidence type="ECO:0000256" key="8">
    <source>
        <dbReference type="RuleBase" id="RU367071"/>
    </source>
</evidence>
<comment type="function">
    <text evidence="8">Involved in pre-mRNA splicing.</text>
</comment>
<evidence type="ECO:0000256" key="9">
    <source>
        <dbReference type="SAM" id="Coils"/>
    </source>
</evidence>
<evidence type="ECO:0000256" key="1">
    <source>
        <dbReference type="ARBA" id="ARBA00004123"/>
    </source>
</evidence>
<dbReference type="PANTHER" id="PTHR12942:SF2">
    <property type="entry name" value="PRE-MRNA-SPLICING FACTOR SLU7"/>
    <property type="match status" value="1"/>
</dbReference>
<feature type="compositionally biased region" description="Basic residues" evidence="10">
    <location>
        <begin position="519"/>
        <end position="534"/>
    </location>
</feature>
<evidence type="ECO:0000256" key="2">
    <source>
        <dbReference type="ARBA" id="ARBA00007203"/>
    </source>
</evidence>
<feature type="region of interest" description="Disordered" evidence="10">
    <location>
        <begin position="512"/>
        <end position="590"/>
    </location>
</feature>
<dbReference type="GO" id="GO:0005681">
    <property type="term" value="C:spliceosomal complex"/>
    <property type="evidence" value="ECO:0007669"/>
    <property type="project" value="UniProtKB-UniRule"/>
</dbReference>
<dbReference type="InterPro" id="IPR039974">
    <property type="entry name" value="Splicing_factor_SLU7"/>
</dbReference>
<organism evidence="12 13">
    <name type="scientific">Amblyomma americanum</name>
    <name type="common">Lone star tick</name>
    <dbReference type="NCBI Taxonomy" id="6943"/>
    <lineage>
        <taxon>Eukaryota</taxon>
        <taxon>Metazoa</taxon>
        <taxon>Ecdysozoa</taxon>
        <taxon>Arthropoda</taxon>
        <taxon>Chelicerata</taxon>
        <taxon>Arachnida</taxon>
        <taxon>Acari</taxon>
        <taxon>Parasitiformes</taxon>
        <taxon>Ixodida</taxon>
        <taxon>Ixodoidea</taxon>
        <taxon>Ixodidae</taxon>
        <taxon>Amblyomminae</taxon>
        <taxon>Amblyomma</taxon>
    </lineage>
</organism>
<dbReference type="InterPro" id="IPR021715">
    <property type="entry name" value="Slu7_dom"/>
</dbReference>
<proteinExistence type="inferred from homology"/>
<protein>
    <recommendedName>
        <fullName evidence="3 8">Pre-mRNA-splicing factor SLU7</fullName>
    </recommendedName>
</protein>
<evidence type="ECO:0000256" key="3">
    <source>
        <dbReference type="ARBA" id="ARBA00021377"/>
    </source>
</evidence>
<comment type="caution">
    <text evidence="12">The sequence shown here is derived from an EMBL/GenBank/DDBJ whole genome shotgun (WGS) entry which is preliminary data.</text>
</comment>
<evidence type="ECO:0000256" key="10">
    <source>
        <dbReference type="SAM" id="MobiDB-lite"/>
    </source>
</evidence>
<evidence type="ECO:0000256" key="6">
    <source>
        <dbReference type="ARBA" id="ARBA00023187"/>
    </source>
</evidence>
<evidence type="ECO:0000259" key="11">
    <source>
        <dbReference type="Pfam" id="PF11708"/>
    </source>
</evidence>
<evidence type="ECO:0000256" key="7">
    <source>
        <dbReference type="ARBA" id="ARBA00023242"/>
    </source>
</evidence>
<dbReference type="EMBL" id="JARKHS020019001">
    <property type="protein sequence ID" value="KAK8771992.1"/>
    <property type="molecule type" value="Genomic_DNA"/>
</dbReference>
<accession>A0AAQ4EBL9</accession>
<dbReference type="AlphaFoldDB" id="A0AAQ4EBL9"/>
<feature type="compositionally biased region" description="Acidic residues" evidence="10">
    <location>
        <begin position="210"/>
        <end position="221"/>
    </location>
</feature>
<keyword evidence="13" id="KW-1185">Reference proteome</keyword>
<keyword evidence="4 8" id="KW-0507">mRNA processing</keyword>
<dbReference type="GO" id="GO:0030628">
    <property type="term" value="F:pre-mRNA 3'-splice site binding"/>
    <property type="evidence" value="ECO:0007669"/>
    <property type="project" value="UniProtKB-UniRule"/>
</dbReference>
<dbReference type="GO" id="GO:0000398">
    <property type="term" value="P:mRNA splicing, via spliceosome"/>
    <property type="evidence" value="ECO:0007669"/>
    <property type="project" value="UniProtKB-UniRule"/>
</dbReference>
<feature type="region of interest" description="Disordered" evidence="10">
    <location>
        <begin position="202"/>
        <end position="231"/>
    </location>
</feature>
<reference evidence="12 13" key="1">
    <citation type="journal article" date="2023" name="Arcadia Sci">
        <title>De novo assembly of a long-read Amblyomma americanum tick genome.</title>
        <authorList>
            <person name="Chou S."/>
            <person name="Poskanzer K.E."/>
            <person name="Rollins M."/>
            <person name="Thuy-Boun P.S."/>
        </authorList>
    </citation>
    <scope>NUCLEOTIDE SEQUENCE [LARGE SCALE GENOMIC DNA]</scope>
    <source>
        <strain evidence="12">F_SG_1</strain>
        <tissue evidence="12">Salivary glands</tissue>
    </source>
</reference>
<feature type="region of interest" description="Disordered" evidence="10">
    <location>
        <begin position="264"/>
        <end position="283"/>
    </location>
</feature>
<keyword evidence="7 8" id="KW-0539">Nucleus</keyword>
<keyword evidence="9" id="KW-0175">Coiled coil</keyword>
<dbReference type="Pfam" id="PF11708">
    <property type="entry name" value="Slu7"/>
    <property type="match status" value="1"/>
</dbReference>
<dbReference type="PANTHER" id="PTHR12942">
    <property type="entry name" value="STEP II SPLICING FACTOR SLU7"/>
    <property type="match status" value="1"/>
</dbReference>
<name>A0AAQ4EBL9_AMBAM</name>
<evidence type="ECO:0000313" key="13">
    <source>
        <dbReference type="Proteomes" id="UP001321473"/>
    </source>
</evidence>
<feature type="domain" description="Pre-mRNA-splicing factor SLU7" evidence="11">
    <location>
        <begin position="154"/>
        <end position="413"/>
    </location>
</feature>
<comment type="subcellular location">
    <subcellularLocation>
        <location evidence="1 8">Nucleus</location>
    </subcellularLocation>
</comment>
<dbReference type="Proteomes" id="UP001321473">
    <property type="component" value="Unassembled WGS sequence"/>
</dbReference>
<evidence type="ECO:0000256" key="4">
    <source>
        <dbReference type="ARBA" id="ARBA00022664"/>
    </source>
</evidence>
<feature type="region of interest" description="Disordered" evidence="10">
    <location>
        <begin position="1"/>
        <end position="57"/>
    </location>
</feature>
<feature type="compositionally biased region" description="Basic and acidic residues" evidence="10">
    <location>
        <begin position="266"/>
        <end position="275"/>
    </location>
</feature>
<gene>
    <name evidence="12" type="ORF">V5799_024764</name>
</gene>
<comment type="subunit">
    <text evidence="8">Associated with the spliceosome.</text>
</comment>
<evidence type="ECO:0000256" key="5">
    <source>
        <dbReference type="ARBA" id="ARBA00022728"/>
    </source>
</evidence>
<feature type="compositionally biased region" description="Basic and acidic residues" evidence="10">
    <location>
        <begin position="12"/>
        <end position="39"/>
    </location>
</feature>
<sequence>MNQTNLPVSEIIKSKEVDEPKKQSREDWRKAKELEEARKAGTAPAAVDEEGKDINPHIPQYISSAPWYFGAKGPTLKHQRPQPEKQKQFNHISDYYSRGEFDGKATKYRKGACENCGALTHKRKDCLERPRKVGAKFTNDDIAPDEKNLPSLNLDYDGKRDRWNGFDPACYQAVIEEYRKVEEAKRQLKEDKLKHDIMNLEGISTREREDSDDDVDGDEDKYADNADMPGTKVDSKQRITVRNLRIREDVAKYLRNLDPNSAYYDPKTRSMRDNPYKNSNKGSDELSFAGDNFVRYSGDTQKIAEAQLFAWQAYEKGVDVHLQAEPTKAELLNKEFLSKEEEFRHSMKDSILEKYGGAEHLQMPPKELVFAQTEEYVEYSRHGEVIRGAEKPVIRSKYEEHVLINNHTSVWGSYWKDFQWGYKCCHSFIKNSYCTGASGKEVQAVSGGAMLMPAKLMGAPLADDAAHAEAKAKEDTLEVESLQPALKEQQDESPPVVAGTVSPPLAATVFKGTVSPEKAKKKKKKKYKKARKEKPVKCESSSSSDSEDSDAKAERERKEKIKEAMEQIDKDQTQETDERKRKYNSMYDVKAPTEEEMEAYYMKRKRDDDPMAMFIP</sequence>